<evidence type="ECO:0000256" key="1">
    <source>
        <dbReference type="ARBA" id="ARBA00001974"/>
    </source>
</evidence>
<dbReference type="Pfam" id="PF13450">
    <property type="entry name" value="NAD_binding_8"/>
    <property type="match status" value="1"/>
</dbReference>
<accession>A0A6G9YLG1</accession>
<dbReference type="Proteomes" id="UP000503540">
    <property type="component" value="Chromosome"/>
</dbReference>
<name>A0A6G9YLG1_9NOCA</name>
<evidence type="ECO:0000256" key="5">
    <source>
        <dbReference type="ARBA" id="ARBA00022827"/>
    </source>
</evidence>
<keyword evidence="9" id="KW-0753">Steroid metabolism</keyword>
<keyword evidence="6" id="KW-0560">Oxidoreductase</keyword>
<organism evidence="17 18">
    <name type="scientific">Nocardia arthritidis</name>
    <dbReference type="NCBI Taxonomy" id="228602"/>
    <lineage>
        <taxon>Bacteria</taxon>
        <taxon>Bacillati</taxon>
        <taxon>Actinomycetota</taxon>
        <taxon>Actinomycetes</taxon>
        <taxon>Mycobacteriales</taxon>
        <taxon>Nocardiaceae</taxon>
        <taxon>Nocardia</taxon>
    </lineage>
</organism>
<evidence type="ECO:0000256" key="4">
    <source>
        <dbReference type="ARBA" id="ARBA00022630"/>
    </source>
</evidence>
<evidence type="ECO:0000313" key="18">
    <source>
        <dbReference type="Proteomes" id="UP000503540"/>
    </source>
</evidence>
<dbReference type="RefSeq" id="WP_167476481.1">
    <property type="nucleotide sequence ID" value="NZ_CP046172.1"/>
</dbReference>
<gene>
    <name evidence="17" type="ORF">F5544_30890</name>
</gene>
<evidence type="ECO:0000313" key="17">
    <source>
        <dbReference type="EMBL" id="QIS14021.1"/>
    </source>
</evidence>
<dbReference type="PANTHER" id="PTHR47470">
    <property type="entry name" value="CHOLESTEROL OXIDASE"/>
    <property type="match status" value="1"/>
</dbReference>
<evidence type="ECO:0000256" key="8">
    <source>
        <dbReference type="ARBA" id="ARBA00023166"/>
    </source>
</evidence>
<comment type="similarity">
    <text evidence="2">Belongs to the GMC oxidoreductase family.</text>
</comment>
<evidence type="ECO:0000256" key="13">
    <source>
        <dbReference type="ARBA" id="ARBA00049723"/>
    </source>
</evidence>
<dbReference type="InterPro" id="IPR052542">
    <property type="entry name" value="Cholesterol_Oxidase"/>
</dbReference>
<dbReference type="Gene3D" id="3.50.50.60">
    <property type="entry name" value="FAD/NAD(P)-binding domain"/>
    <property type="match status" value="1"/>
</dbReference>
<dbReference type="GO" id="GO:0016995">
    <property type="term" value="F:cholesterol oxidase activity"/>
    <property type="evidence" value="ECO:0007669"/>
    <property type="project" value="UniProtKB-EC"/>
</dbReference>
<dbReference type="AlphaFoldDB" id="A0A6G9YLG1"/>
<evidence type="ECO:0000256" key="2">
    <source>
        <dbReference type="ARBA" id="ARBA00010790"/>
    </source>
</evidence>
<dbReference type="GO" id="GO:0004769">
    <property type="term" value="F:steroid Delta-isomerase activity"/>
    <property type="evidence" value="ECO:0007669"/>
    <property type="project" value="UniProtKB-EC"/>
</dbReference>
<keyword evidence="4" id="KW-0285">Flavoprotein</keyword>
<keyword evidence="5" id="KW-0274">FAD</keyword>
<dbReference type="PANTHER" id="PTHR47470:SF1">
    <property type="entry name" value="FAD-DEPENDENT OXIDOREDUCTASE 2 FAD BINDING DOMAIN-CONTAINING PROTEIN"/>
    <property type="match status" value="1"/>
</dbReference>
<comment type="cofactor">
    <cofactor evidence="1">
        <name>FAD</name>
        <dbReference type="ChEBI" id="CHEBI:57692"/>
    </cofactor>
</comment>
<keyword evidence="18" id="KW-1185">Reference proteome</keyword>
<keyword evidence="3" id="KW-0153">Cholesterol metabolism</keyword>
<dbReference type="InterPro" id="IPR036188">
    <property type="entry name" value="FAD/NAD-bd_sf"/>
</dbReference>
<keyword evidence="10" id="KW-0413">Isomerase</keyword>
<dbReference type="InterPro" id="IPR006311">
    <property type="entry name" value="TAT_signal"/>
</dbReference>
<evidence type="ECO:0000256" key="9">
    <source>
        <dbReference type="ARBA" id="ARBA00023221"/>
    </source>
</evidence>
<evidence type="ECO:0000256" key="11">
    <source>
        <dbReference type="ARBA" id="ARBA00038856"/>
    </source>
</evidence>
<dbReference type="PROSITE" id="PS51318">
    <property type="entry name" value="TAT"/>
    <property type="match status" value="1"/>
</dbReference>
<feature type="domain" description="Glucose-methanol-choline oxidoreductase C-terminal" evidence="16">
    <location>
        <begin position="452"/>
        <end position="502"/>
    </location>
</feature>
<keyword evidence="7" id="KW-0443">Lipid metabolism</keyword>
<dbReference type="KEGG" id="nah:F5544_30890"/>
<comment type="pathway">
    <text evidence="12">Steroid metabolism; cholesterol degradation.</text>
</comment>
<dbReference type="EMBL" id="CP046172">
    <property type="protein sequence ID" value="QIS14021.1"/>
    <property type="molecule type" value="Genomic_DNA"/>
</dbReference>
<dbReference type="EC" id="5.3.3.1" evidence="11"/>
<evidence type="ECO:0000256" key="7">
    <source>
        <dbReference type="ARBA" id="ARBA00023098"/>
    </source>
</evidence>
<dbReference type="EC" id="1.1.3.6" evidence="13"/>
<evidence type="ECO:0000256" key="6">
    <source>
        <dbReference type="ARBA" id="ARBA00023002"/>
    </source>
</evidence>
<dbReference type="Gene3D" id="3.30.410.10">
    <property type="entry name" value="Cholesterol Oxidase, domain 2"/>
    <property type="match status" value="1"/>
</dbReference>
<keyword evidence="8" id="KW-1207">Sterol metabolism</keyword>
<evidence type="ECO:0000259" key="16">
    <source>
        <dbReference type="Pfam" id="PF05199"/>
    </source>
</evidence>
<evidence type="ECO:0000256" key="3">
    <source>
        <dbReference type="ARBA" id="ARBA00022548"/>
    </source>
</evidence>
<reference evidence="17 18" key="1">
    <citation type="journal article" date="2019" name="ACS Chem. Biol.">
        <title>Identification and Mobilization of a Cryptic Antibiotic Biosynthesis Gene Locus from a Human-Pathogenic Nocardia Isolate.</title>
        <authorList>
            <person name="Herisse M."/>
            <person name="Ishida K."/>
            <person name="Porter J.L."/>
            <person name="Howden B."/>
            <person name="Hertweck C."/>
            <person name="Stinear T.P."/>
            <person name="Pidot S.J."/>
        </authorList>
    </citation>
    <scope>NUCLEOTIDE SEQUENCE [LARGE SCALE GENOMIC DNA]</scope>
    <source>
        <strain evidence="17 18">AUSMDU00012717</strain>
    </source>
</reference>
<protein>
    <recommendedName>
        <fullName evidence="14">Cholesterol oxidase</fullName>
        <ecNumber evidence="13">1.1.3.6</ecNumber>
        <ecNumber evidence="11">5.3.3.1</ecNumber>
    </recommendedName>
    <alternativeName>
        <fullName evidence="15">Cholesterol isomerase</fullName>
    </alternativeName>
</protein>
<evidence type="ECO:0000256" key="10">
    <source>
        <dbReference type="ARBA" id="ARBA00023235"/>
    </source>
</evidence>
<sequence>MDRSLLTRRALLRGATTFGAAAGAAMLARTRARADNPSHRTAIVIGSGFGGAIAAYRLAAAGVDVLTLERGRAYCQSDEAMVFDSALDYRDPRWLWDPNPAKVTGLGEPYVAESVGIGVAACVGGGSTLYAGATVPPARRYFDKVFPTGLGYDELASVYWPRVVERLGARPVPDDVRAGAAFAHVRLADEQLAAAGMPTEPVLSTYNWDKFRAVVDRTGGAPTESGPSCSWQRDGVKNSVTGNYLRWAAQSPKWNLLELRDVRHIAYENGKFTVDVAVLDGADRSETYTCDHLFLGAGTLGTARLLLRSRKRGGLPDLNEHVGTLVGDNGDQVTCRTVDAKLPGRPASAIITSAFVDDDPNYLPVRVETMSIPGPVGAAPLLAQLTTTADWEHRTSWTWRGDEPMLTLPADSWRDSLRAANRIHERIIERHGGSSKLLSPNGFPFVPGLSFTVHPLGGVPIGAATDLDGRVIGYRNLYVVDGSLIPGNCAGANPSLTIAGLAERVMDRVLGDIAK</sequence>
<dbReference type="SUPFAM" id="SSF51905">
    <property type="entry name" value="FAD/NAD(P)-binding domain"/>
    <property type="match status" value="1"/>
</dbReference>
<dbReference type="InterPro" id="IPR007867">
    <property type="entry name" value="GMC_OxRtase_C"/>
</dbReference>
<dbReference type="GO" id="GO:0008203">
    <property type="term" value="P:cholesterol metabolic process"/>
    <property type="evidence" value="ECO:0007669"/>
    <property type="project" value="UniProtKB-KW"/>
</dbReference>
<evidence type="ECO:0000256" key="15">
    <source>
        <dbReference type="ARBA" id="ARBA00049778"/>
    </source>
</evidence>
<dbReference type="Pfam" id="PF05199">
    <property type="entry name" value="GMC_oxred_C"/>
    <property type="match status" value="1"/>
</dbReference>
<evidence type="ECO:0000256" key="12">
    <source>
        <dbReference type="ARBA" id="ARBA00049645"/>
    </source>
</evidence>
<proteinExistence type="inferred from homology"/>
<evidence type="ECO:0000256" key="14">
    <source>
        <dbReference type="ARBA" id="ARBA00049744"/>
    </source>
</evidence>